<dbReference type="PANTHER" id="PTHR30469">
    <property type="entry name" value="MULTIDRUG RESISTANCE PROTEIN MDTA"/>
    <property type="match status" value="1"/>
</dbReference>
<dbReference type="Gene3D" id="1.10.287.470">
    <property type="entry name" value="Helix hairpin bin"/>
    <property type="match status" value="1"/>
</dbReference>
<comment type="similarity">
    <text evidence="1">Belongs to the membrane fusion protein (MFP) (TC 8.A.1) family.</text>
</comment>
<dbReference type="Proteomes" id="UP000293719">
    <property type="component" value="Chromosome"/>
</dbReference>
<dbReference type="Gene3D" id="2.40.30.170">
    <property type="match status" value="1"/>
</dbReference>
<evidence type="ECO:0000256" key="1">
    <source>
        <dbReference type="ARBA" id="ARBA00009477"/>
    </source>
</evidence>
<dbReference type="AlphaFoldDB" id="A0A4P6V426"/>
<dbReference type="PROSITE" id="PS51257">
    <property type="entry name" value="PROKAR_LIPOPROTEIN"/>
    <property type="match status" value="1"/>
</dbReference>
<dbReference type="InterPro" id="IPR006143">
    <property type="entry name" value="RND_pump_MFP"/>
</dbReference>
<dbReference type="Gene3D" id="2.40.50.100">
    <property type="match status" value="1"/>
</dbReference>
<dbReference type="SUPFAM" id="SSF111369">
    <property type="entry name" value="HlyD-like secretion proteins"/>
    <property type="match status" value="1"/>
</dbReference>
<protein>
    <submittedName>
        <fullName evidence="3">Efflux RND transporter periplasmic adaptor subunit</fullName>
    </submittedName>
</protein>
<dbReference type="NCBIfam" id="TIGR01730">
    <property type="entry name" value="RND_mfp"/>
    <property type="match status" value="1"/>
</dbReference>
<dbReference type="RefSeq" id="WP_131617657.1">
    <property type="nucleotide sequence ID" value="NZ_CP036532.1"/>
</dbReference>
<organism evidence="3 4">
    <name type="scientific">Roseitalea porphyridii</name>
    <dbReference type="NCBI Taxonomy" id="1852022"/>
    <lineage>
        <taxon>Bacteria</taxon>
        <taxon>Pseudomonadati</taxon>
        <taxon>Pseudomonadota</taxon>
        <taxon>Alphaproteobacteria</taxon>
        <taxon>Hyphomicrobiales</taxon>
        <taxon>Ahrensiaceae</taxon>
        <taxon>Roseitalea</taxon>
    </lineage>
</organism>
<gene>
    <name evidence="3" type="ORF">E0E05_16330</name>
</gene>
<proteinExistence type="inferred from homology"/>
<dbReference type="GO" id="GO:1990281">
    <property type="term" value="C:efflux pump complex"/>
    <property type="evidence" value="ECO:0007669"/>
    <property type="project" value="TreeGrafter"/>
</dbReference>
<feature type="coiled-coil region" evidence="2">
    <location>
        <begin position="92"/>
        <end position="171"/>
    </location>
</feature>
<dbReference type="GeneID" id="90768873"/>
<evidence type="ECO:0000313" key="3">
    <source>
        <dbReference type="EMBL" id="QBK32015.1"/>
    </source>
</evidence>
<keyword evidence="4" id="KW-1185">Reference proteome</keyword>
<dbReference type="KEGG" id="rpod:E0E05_16330"/>
<dbReference type="Gene3D" id="2.40.420.20">
    <property type="match status" value="1"/>
</dbReference>
<name>A0A4P6V426_9HYPH</name>
<reference evidence="3 4" key="1">
    <citation type="journal article" date="2017" name="Int. J. Syst. Evol. Microbiol.">
        <title>Roseitalea porphyridii gen. nov., sp. nov., isolated from a red alga, and reclassification of Hoeflea suaedae Chung et al. 2013 as Pseudohoeflea suaedae gen. nov., comb. nov.</title>
        <authorList>
            <person name="Hyeon J.W."/>
            <person name="Jeong S.E."/>
            <person name="Baek K."/>
            <person name="Jeon C.O."/>
        </authorList>
    </citation>
    <scope>NUCLEOTIDE SEQUENCE [LARGE SCALE GENOMIC DNA]</scope>
    <source>
        <strain evidence="3 4">MA7-20</strain>
    </source>
</reference>
<evidence type="ECO:0000313" key="4">
    <source>
        <dbReference type="Proteomes" id="UP000293719"/>
    </source>
</evidence>
<sequence>MHNAKLTITALATLALAGCWDEEVATPKREPRVVRVAVAEEAEAVRTRAFPAVLQPPEVTTLAFDVGGRLGAIDLRIGQDVREGDALATVEAEGATLRLQQAEAALAEAETAAVNARTEAERQTVLFERDVVAAAARDRAVTQAEQAEARVSQAMRNLELLSETLEDTTLRAPFDGVIDGITVQAFGTVQPGQTVLTLYEDTGFQATILVSFEVVSALEIGQELTVVPSDGDATPLAATLTEIGRRAASVSSFPVVVTLDEARPDLRSGMAAEVLFDLPVPEAQDGIELPLSAVALGRDVGLDETPRRAQMFVARPIEDDRAELALVDVTVAAVAGSAVYVTDGLAPGELVVTAGVSFLDPGQIVRLPDMEPDNLAEVLK</sequence>
<dbReference type="GO" id="GO:0015562">
    <property type="term" value="F:efflux transmembrane transporter activity"/>
    <property type="evidence" value="ECO:0007669"/>
    <property type="project" value="TreeGrafter"/>
</dbReference>
<dbReference type="OrthoDB" id="9813967at2"/>
<accession>A0A4P6V426</accession>
<evidence type="ECO:0000256" key="2">
    <source>
        <dbReference type="SAM" id="Coils"/>
    </source>
</evidence>
<keyword evidence="2" id="KW-0175">Coiled coil</keyword>
<dbReference type="EMBL" id="CP036532">
    <property type="protein sequence ID" value="QBK32015.1"/>
    <property type="molecule type" value="Genomic_DNA"/>
</dbReference>